<dbReference type="InterPro" id="IPR044878">
    <property type="entry name" value="UbiA_sf"/>
</dbReference>
<dbReference type="HAMAP" id="MF_01937">
    <property type="entry name" value="MenA_1"/>
    <property type="match status" value="1"/>
</dbReference>
<feature type="transmembrane region" description="Helical" evidence="8">
    <location>
        <begin position="108"/>
        <end position="130"/>
    </location>
</feature>
<comment type="caution">
    <text evidence="10">The sequence shown here is derived from an EMBL/GenBank/DDBJ whole genome shotgun (WGS) entry which is preliminary data.</text>
</comment>
<dbReference type="InterPro" id="IPR000537">
    <property type="entry name" value="UbiA_prenyltransferase"/>
</dbReference>
<evidence type="ECO:0000256" key="1">
    <source>
        <dbReference type="ARBA" id="ARBA00004141"/>
    </source>
</evidence>
<dbReference type="EMBL" id="JARXIC010000038">
    <property type="protein sequence ID" value="MDQ8195919.1"/>
    <property type="molecule type" value="Genomic_DNA"/>
</dbReference>
<dbReference type="InterPro" id="IPR004657">
    <property type="entry name" value="MenA"/>
</dbReference>
<feature type="transmembrane region" description="Helical" evidence="8">
    <location>
        <begin position="271"/>
        <end position="291"/>
    </location>
</feature>
<dbReference type="NCBIfam" id="NF004751">
    <property type="entry name" value="PRK06080.1-3"/>
    <property type="match status" value="1"/>
</dbReference>
<reference evidence="10 11" key="1">
    <citation type="submission" date="2023-04" db="EMBL/GenBank/DDBJ databases">
        <title>A novel bacteria isolated from coastal sediment.</title>
        <authorList>
            <person name="Liu X.-J."/>
            <person name="Du Z.-J."/>
        </authorList>
    </citation>
    <scope>NUCLEOTIDE SEQUENCE [LARGE SCALE GENOMIC DNA]</scope>
    <source>
        <strain evidence="10 11">SDUM461004</strain>
    </source>
</reference>
<gene>
    <name evidence="8" type="primary">menA</name>
    <name evidence="10" type="ORF">QEH59_15905</name>
</gene>
<proteinExistence type="inferred from homology"/>
<comment type="similarity">
    <text evidence="8">Belongs to the MenA family. Type 1 subfamily.</text>
</comment>
<dbReference type="PANTHER" id="PTHR13929">
    <property type="entry name" value="1,4-DIHYDROXY-2-NAPHTHOATE OCTAPRENYLTRANSFERASE"/>
    <property type="match status" value="1"/>
</dbReference>
<feature type="transmembrane region" description="Helical" evidence="8">
    <location>
        <begin position="240"/>
        <end position="259"/>
    </location>
</feature>
<dbReference type="RefSeq" id="WP_308986364.1">
    <property type="nucleotide sequence ID" value="NZ_JARXIC010000038.1"/>
</dbReference>
<evidence type="ECO:0000313" key="10">
    <source>
        <dbReference type="EMBL" id="MDQ8195919.1"/>
    </source>
</evidence>
<evidence type="ECO:0000256" key="9">
    <source>
        <dbReference type="NCBIfam" id="TIGR00751"/>
    </source>
</evidence>
<keyword evidence="4 8" id="KW-0808">Transferase</keyword>
<dbReference type="EC" id="2.5.1.74" evidence="8 9"/>
<dbReference type="InterPro" id="IPR026046">
    <property type="entry name" value="UBIAD1"/>
</dbReference>
<protein>
    <recommendedName>
        <fullName evidence="8 9">1,4-dihydroxy-2-naphthoate octaprenyltransferase</fullName>
        <shortName evidence="8">DHNA-octaprenyltransferase</shortName>
        <ecNumber evidence="8 9">2.5.1.74</ecNumber>
    </recommendedName>
</protein>
<sequence length="295" mass="31674">MSGLQIWIEATRPKTLPAAVAPVLLGTAMAYYCGQLQLLPAVICLCFALLVQIGTNFANDYLDGVKGTDTDARLGPRRAVATGLITASTMKGATIGILAFAFCLGLSLIYFGGWWLLLIGIASVICAWVYTGGPFPLAYNGLGDLFVVLFFGLIAVVCTFYVQTGFINREVILLGLACGLVVNNILVVNNYRDIEEDRIAQKRTLVVLLGRRWALLQYGLSLVFAGGVLVWLVYQSFGSILLLGWLAIAYGFVLLLKLAQARTPIDFLAALKGAALTVVVYSALVSLGLFVSGMM</sequence>
<comment type="catalytic activity">
    <reaction evidence="8">
        <text>an all-trans-polyprenyl diphosphate + 1,4-dihydroxy-2-naphthoate + H(+) = a 2-demethylmenaquinol + CO2 + diphosphate</text>
        <dbReference type="Rhea" id="RHEA:26478"/>
        <dbReference type="Rhea" id="RHEA-COMP:9563"/>
        <dbReference type="Rhea" id="RHEA-COMP:9564"/>
        <dbReference type="ChEBI" id="CHEBI:11173"/>
        <dbReference type="ChEBI" id="CHEBI:15378"/>
        <dbReference type="ChEBI" id="CHEBI:16526"/>
        <dbReference type="ChEBI" id="CHEBI:33019"/>
        <dbReference type="ChEBI" id="CHEBI:55437"/>
        <dbReference type="ChEBI" id="CHEBI:58914"/>
        <dbReference type="EC" id="2.5.1.74"/>
    </reaction>
</comment>
<evidence type="ECO:0000256" key="8">
    <source>
        <dbReference type="HAMAP-Rule" id="MF_01937"/>
    </source>
</evidence>
<dbReference type="Proteomes" id="UP001243717">
    <property type="component" value="Unassembled WGS sequence"/>
</dbReference>
<keyword evidence="7 8" id="KW-0472">Membrane</keyword>
<comment type="subcellular location">
    <subcellularLocation>
        <location evidence="8">Cell membrane</location>
        <topology evidence="8">Multi-pass membrane protein</topology>
    </subcellularLocation>
    <subcellularLocation>
        <location evidence="1">Membrane</location>
        <topology evidence="1">Multi-pass membrane protein</topology>
    </subcellularLocation>
</comment>
<dbReference type="GO" id="GO:0046428">
    <property type="term" value="F:1,4-dihydroxy-2-naphthoate polyprenyltransferase activity"/>
    <property type="evidence" value="ECO:0007669"/>
    <property type="project" value="UniProtKB-EC"/>
</dbReference>
<dbReference type="PANTHER" id="PTHR13929:SF0">
    <property type="entry name" value="UBIA PRENYLTRANSFERASE DOMAIN-CONTAINING PROTEIN 1"/>
    <property type="match status" value="1"/>
</dbReference>
<keyword evidence="6 8" id="KW-1133">Transmembrane helix</keyword>
<evidence type="ECO:0000256" key="7">
    <source>
        <dbReference type="ARBA" id="ARBA00023136"/>
    </source>
</evidence>
<comment type="pathway">
    <text evidence="8">Quinol/quinone metabolism; menaquinone biosynthesis; menaquinol from 1,4-dihydroxy-2-naphthoate: step 1/2.</text>
</comment>
<evidence type="ECO:0000256" key="5">
    <source>
        <dbReference type="ARBA" id="ARBA00022692"/>
    </source>
</evidence>
<dbReference type="PIRSF" id="PIRSF005355">
    <property type="entry name" value="UBIAD1"/>
    <property type="match status" value="1"/>
</dbReference>
<keyword evidence="5 8" id="KW-0812">Transmembrane</keyword>
<keyword evidence="3 8" id="KW-1003">Cell membrane</keyword>
<dbReference type="CDD" id="cd13962">
    <property type="entry name" value="PT_UbiA_UBIAD1"/>
    <property type="match status" value="1"/>
</dbReference>
<feature type="transmembrane region" description="Helical" evidence="8">
    <location>
        <begin position="142"/>
        <end position="166"/>
    </location>
</feature>
<dbReference type="NCBIfam" id="TIGR00751">
    <property type="entry name" value="menA"/>
    <property type="match status" value="1"/>
</dbReference>
<feature type="transmembrane region" description="Helical" evidence="8">
    <location>
        <begin position="38"/>
        <end position="58"/>
    </location>
</feature>
<name>A0ABU1AML8_9BACT</name>
<dbReference type="Pfam" id="PF01040">
    <property type="entry name" value="UbiA"/>
    <property type="match status" value="1"/>
</dbReference>
<feature type="transmembrane region" description="Helical" evidence="8">
    <location>
        <begin position="213"/>
        <end position="234"/>
    </location>
</feature>
<evidence type="ECO:0000256" key="3">
    <source>
        <dbReference type="ARBA" id="ARBA00022475"/>
    </source>
</evidence>
<feature type="transmembrane region" description="Helical" evidence="8">
    <location>
        <begin position="79"/>
        <end position="102"/>
    </location>
</feature>
<feature type="transmembrane region" description="Helical" evidence="8">
    <location>
        <begin position="172"/>
        <end position="192"/>
    </location>
</feature>
<comment type="function">
    <text evidence="8">Conversion of 1,4-dihydroxy-2-naphthoate (DHNA) to demethylmenaquinone (DMK).</text>
</comment>
<evidence type="ECO:0000256" key="6">
    <source>
        <dbReference type="ARBA" id="ARBA00022989"/>
    </source>
</evidence>
<evidence type="ECO:0000313" key="11">
    <source>
        <dbReference type="Proteomes" id="UP001243717"/>
    </source>
</evidence>
<keyword evidence="11" id="KW-1185">Reference proteome</keyword>
<keyword evidence="2 8" id="KW-0474">Menaquinone biosynthesis</keyword>
<dbReference type="Gene3D" id="1.10.357.140">
    <property type="entry name" value="UbiA prenyltransferase"/>
    <property type="match status" value="1"/>
</dbReference>
<evidence type="ECO:0000256" key="2">
    <source>
        <dbReference type="ARBA" id="ARBA00022428"/>
    </source>
</evidence>
<evidence type="ECO:0000256" key="4">
    <source>
        <dbReference type="ARBA" id="ARBA00022679"/>
    </source>
</evidence>
<organism evidence="10 11">
    <name type="scientific">Thalassobacterium sedimentorum</name>
    <dbReference type="NCBI Taxonomy" id="3041258"/>
    <lineage>
        <taxon>Bacteria</taxon>
        <taxon>Pseudomonadati</taxon>
        <taxon>Verrucomicrobiota</taxon>
        <taxon>Opitutia</taxon>
        <taxon>Puniceicoccales</taxon>
        <taxon>Coraliomargaritaceae</taxon>
        <taxon>Thalassobacterium</taxon>
    </lineage>
</organism>
<accession>A0ABU1AML8</accession>